<feature type="domain" description="Peptidase C39" evidence="1">
    <location>
        <begin position="4"/>
        <end position="122"/>
    </location>
</feature>
<dbReference type="GO" id="GO:0006508">
    <property type="term" value="P:proteolysis"/>
    <property type="evidence" value="ECO:0007669"/>
    <property type="project" value="InterPro"/>
</dbReference>
<dbReference type="GO" id="GO:0005524">
    <property type="term" value="F:ATP binding"/>
    <property type="evidence" value="ECO:0007669"/>
    <property type="project" value="InterPro"/>
</dbReference>
<dbReference type="Pfam" id="PF03412">
    <property type="entry name" value="Peptidase_C39"/>
    <property type="match status" value="1"/>
</dbReference>
<reference evidence="2" key="1">
    <citation type="submission" date="2022-02" db="EMBL/GenBank/DDBJ databases">
        <title>Emergence and expansion in Europe of a Vibrio aestuarianus clonal complex pathogenic for oysters.</title>
        <authorList>
            <person name="Mesnil A."/>
            <person name="Travers M.-A."/>
        </authorList>
    </citation>
    <scope>NUCLEOTIDE SEQUENCE</scope>
    <source>
        <strain evidence="2">U29</strain>
    </source>
</reference>
<dbReference type="GO" id="GO:0016020">
    <property type="term" value="C:membrane"/>
    <property type="evidence" value="ECO:0007669"/>
    <property type="project" value="InterPro"/>
</dbReference>
<dbReference type="GO" id="GO:0008233">
    <property type="term" value="F:peptidase activity"/>
    <property type="evidence" value="ECO:0007669"/>
    <property type="project" value="InterPro"/>
</dbReference>
<protein>
    <submittedName>
        <fullName evidence="2">Cysteine peptidase family C39 domain-containing protein</fullName>
    </submittedName>
</protein>
<proteinExistence type="predicted"/>
<evidence type="ECO:0000313" key="3">
    <source>
        <dbReference type="Proteomes" id="UP001239257"/>
    </source>
</evidence>
<evidence type="ECO:0000259" key="1">
    <source>
        <dbReference type="Pfam" id="PF03412"/>
    </source>
</evidence>
<organism evidence="2 3">
    <name type="scientific">Vibrio aestuarianus</name>
    <dbReference type="NCBI Taxonomy" id="28171"/>
    <lineage>
        <taxon>Bacteria</taxon>
        <taxon>Pseudomonadati</taxon>
        <taxon>Pseudomonadota</taxon>
        <taxon>Gammaproteobacteria</taxon>
        <taxon>Vibrionales</taxon>
        <taxon>Vibrionaceae</taxon>
        <taxon>Vibrio</taxon>
    </lineage>
</organism>
<evidence type="ECO:0000313" key="2">
    <source>
        <dbReference type="EMBL" id="WGK83042.1"/>
    </source>
</evidence>
<dbReference type="InterPro" id="IPR005074">
    <property type="entry name" value="Peptidase_C39"/>
</dbReference>
<name>A0AAX3U684_9VIBR</name>
<dbReference type="Proteomes" id="UP001239257">
    <property type="component" value="Chromosome 2"/>
</dbReference>
<dbReference type="AlphaFoldDB" id="A0AAX3U684"/>
<dbReference type="EMBL" id="CP118710">
    <property type="protein sequence ID" value="WGK83042.1"/>
    <property type="molecule type" value="Genomic_DNA"/>
</dbReference>
<gene>
    <name evidence="2" type="ORF">PYE51_16865</name>
</gene>
<dbReference type="RefSeq" id="WP_158125657.1">
    <property type="nucleotide sequence ID" value="NZ_CP118710.1"/>
</dbReference>
<accession>A0AAX3U684</accession>
<dbReference type="Gene3D" id="3.90.70.10">
    <property type="entry name" value="Cysteine proteinases"/>
    <property type="match status" value="1"/>
</dbReference>
<sequence length="137" mass="15628">MRRVVQQDRTGCGLACIAILAGTEYSNVKDVALGLFNLESNDEFYTSASELQKLGQEFNLNVGGKRRVFKGFNALPDLAILAINYREKEDTWHWVVYCRDGGNEFVLDPKKAVKTDRRTDFGRLAKSTRWFMAVKRT</sequence>